<dbReference type="STRING" id="1619050.UX20_C0006G0023"/>
<dbReference type="EMBL" id="LCLH01000006">
    <property type="protein sequence ID" value="KKU14121.1"/>
    <property type="molecule type" value="Genomic_DNA"/>
</dbReference>
<dbReference type="AlphaFoldDB" id="A0A0G1N0J7"/>
<proteinExistence type="predicted"/>
<dbReference type="Gene3D" id="3.40.830.10">
    <property type="entry name" value="LigB-like"/>
    <property type="match status" value="1"/>
</dbReference>
<accession>A0A0G1N0J7</accession>
<organism evidence="2 3">
    <name type="scientific">Candidatus Magasanikbacteria bacterium GW2011_GWC2_45_8</name>
    <dbReference type="NCBI Taxonomy" id="1619050"/>
    <lineage>
        <taxon>Bacteria</taxon>
        <taxon>Candidatus Magasanikiibacteriota</taxon>
    </lineage>
</organism>
<dbReference type="GO" id="GO:0016702">
    <property type="term" value="F:oxidoreductase activity, acting on single donors with incorporation of molecular oxygen, incorporation of two atoms of oxygen"/>
    <property type="evidence" value="ECO:0007669"/>
    <property type="project" value="UniProtKB-ARBA"/>
</dbReference>
<feature type="domain" description="Extradiol ring-cleavage dioxygenase class III enzyme subunit B" evidence="1">
    <location>
        <begin position="6"/>
        <end position="256"/>
    </location>
</feature>
<name>A0A0G1N0J7_9BACT</name>
<evidence type="ECO:0000313" key="2">
    <source>
        <dbReference type="EMBL" id="KKU14121.1"/>
    </source>
</evidence>
<gene>
    <name evidence="2" type="ORF">UX20_C0006G0023</name>
</gene>
<dbReference type="NCBIfam" id="TIGR04336">
    <property type="entry name" value="AmmeMemoSam_B"/>
    <property type="match status" value="1"/>
</dbReference>
<dbReference type="Proteomes" id="UP000034911">
    <property type="component" value="Unassembled WGS sequence"/>
</dbReference>
<dbReference type="GO" id="GO:0008198">
    <property type="term" value="F:ferrous iron binding"/>
    <property type="evidence" value="ECO:0007669"/>
    <property type="project" value="InterPro"/>
</dbReference>
<protein>
    <submittedName>
        <fullName evidence="2">AMMECR1 domain protein</fullName>
    </submittedName>
</protein>
<dbReference type="InterPro" id="IPR004183">
    <property type="entry name" value="Xdiol_dOase_suB"/>
</dbReference>
<sequence>MSLVFAAITPHPPLLVPAIGKEKTAKLKATTDAFDELEKKLYIAKPDTVIIFSPHGLLLEDVMSMNLNPEFTMNLKEFGDLVTTQTFKGAIDVAFRLRDAVRGAGFMLNTYTSTELDYGASIPLLFLMRHLPDVTVLPISNSLLPAKTHFDFGYQIKEAIMNTNKRVALIASSDLSHRLTSDAPGGFSPAGKQFDDAVLSALQGHNTTALLNLDPAVVHEAASCGWYTLIMLLGALQRVNYELSVLAHESPFGVGYLTAEFALS</sequence>
<evidence type="ECO:0000313" key="3">
    <source>
        <dbReference type="Proteomes" id="UP000034911"/>
    </source>
</evidence>
<dbReference type="CDD" id="cd07951">
    <property type="entry name" value="ED_3B_N_AMMECR1"/>
    <property type="match status" value="1"/>
</dbReference>
<dbReference type="SUPFAM" id="SSF53213">
    <property type="entry name" value="LigB-like"/>
    <property type="match status" value="1"/>
</dbReference>
<dbReference type="Pfam" id="PF02900">
    <property type="entry name" value="LigB"/>
    <property type="match status" value="1"/>
</dbReference>
<reference evidence="2 3" key="1">
    <citation type="journal article" date="2015" name="Nature">
        <title>rRNA introns, odd ribosomes, and small enigmatic genomes across a large radiation of phyla.</title>
        <authorList>
            <person name="Brown C.T."/>
            <person name="Hug L.A."/>
            <person name="Thomas B.C."/>
            <person name="Sharon I."/>
            <person name="Castelle C.J."/>
            <person name="Singh A."/>
            <person name="Wilkins M.J."/>
            <person name="Williams K.H."/>
            <person name="Banfield J.F."/>
        </authorList>
    </citation>
    <scope>NUCLEOTIDE SEQUENCE [LARGE SCALE GENOMIC DNA]</scope>
</reference>
<comment type="caution">
    <text evidence="2">The sequence shown here is derived from an EMBL/GenBank/DDBJ whole genome shotgun (WGS) entry which is preliminary data.</text>
</comment>
<evidence type="ECO:0000259" key="1">
    <source>
        <dbReference type="Pfam" id="PF02900"/>
    </source>
</evidence>